<dbReference type="Gene3D" id="1.20.1070.10">
    <property type="entry name" value="Rhodopsin 7-helix transmembrane proteins"/>
    <property type="match status" value="1"/>
</dbReference>
<dbReference type="PANTHER" id="PTHR24224:SF1">
    <property type="entry name" value="G-PROTEIN COUPLED RECEPTORS FAMILY 1 PROFILE DOMAIN-CONTAINING PROTEIN"/>
    <property type="match status" value="1"/>
</dbReference>
<keyword evidence="2 6" id="KW-0812">Transmembrane</keyword>
<evidence type="ECO:0000259" key="7">
    <source>
        <dbReference type="PROSITE" id="PS50262"/>
    </source>
</evidence>
<feature type="transmembrane region" description="Helical" evidence="6">
    <location>
        <begin position="20"/>
        <end position="42"/>
    </location>
</feature>
<accession>A0AA36C8T2</accession>
<dbReference type="InterPro" id="IPR052665">
    <property type="entry name" value="Neuropeptide-GPCR"/>
</dbReference>
<gene>
    <name evidence="8" type="ORF">MSPICULIGERA_LOCUS2542</name>
</gene>
<protein>
    <recommendedName>
        <fullName evidence="7">G-protein coupled receptors family 1 profile domain-containing protein</fullName>
    </recommendedName>
</protein>
<evidence type="ECO:0000256" key="2">
    <source>
        <dbReference type="ARBA" id="ARBA00022692"/>
    </source>
</evidence>
<sequence length="411" mass="46339">MDVSSDDKLETWMFVSRIQYWLVLIFAFLSVLVLLVALGIVLRIRRSHYFLFLMSIVCADLAMLIIILLELLSQTLFPLMKGPLLCKAMHFFSNVAATFVNWTWVLMFVQRFAIVFFPMKRMESGLFGVLHSSKKLLLINLIFSSVTQSWALLLITEKDIEGGLVVCERDERWLDERGFQMVAVGEAVATYVLPFLATLATDMAVLTWNYRTSGFSLITVEGLAKRKSSKNHAESLKIQSSRGIESQERRRQAAIRRCLGMATIQAALNAPHYTLQVVDEIYGLSSSYFAKTYFYLDAALYLLYLCQFPIVILYIWQIERQANGGNSTRMNASLAQSTTALCPSPGNHSAVVRSASHRLSDTPHSPQSVSTAAGRFSFRGYYNFTPRSSSPFNIFSPSPNGSNNNNVQYQL</sequence>
<name>A0AA36C8T2_9BILA</name>
<evidence type="ECO:0000256" key="3">
    <source>
        <dbReference type="ARBA" id="ARBA00022989"/>
    </source>
</evidence>
<feature type="non-terminal residue" evidence="8">
    <location>
        <position position="1"/>
    </location>
</feature>
<dbReference type="GO" id="GO:0016020">
    <property type="term" value="C:membrane"/>
    <property type="evidence" value="ECO:0007669"/>
    <property type="project" value="UniProtKB-SubCell"/>
</dbReference>
<dbReference type="SUPFAM" id="SSF81321">
    <property type="entry name" value="Family A G protein-coupled receptor-like"/>
    <property type="match status" value="1"/>
</dbReference>
<evidence type="ECO:0000256" key="1">
    <source>
        <dbReference type="ARBA" id="ARBA00004370"/>
    </source>
</evidence>
<dbReference type="Proteomes" id="UP001177023">
    <property type="component" value="Unassembled WGS sequence"/>
</dbReference>
<keyword evidence="4 6" id="KW-0472">Membrane</keyword>
<feature type="region of interest" description="Disordered" evidence="5">
    <location>
        <begin position="345"/>
        <end position="370"/>
    </location>
</feature>
<comment type="subcellular location">
    <subcellularLocation>
        <location evidence="1">Membrane</location>
    </subcellularLocation>
</comment>
<evidence type="ECO:0000313" key="8">
    <source>
        <dbReference type="EMBL" id="CAJ0563760.1"/>
    </source>
</evidence>
<evidence type="ECO:0000256" key="6">
    <source>
        <dbReference type="SAM" id="Phobius"/>
    </source>
</evidence>
<organism evidence="8 9">
    <name type="scientific">Mesorhabditis spiculigera</name>
    <dbReference type="NCBI Taxonomy" id="96644"/>
    <lineage>
        <taxon>Eukaryota</taxon>
        <taxon>Metazoa</taxon>
        <taxon>Ecdysozoa</taxon>
        <taxon>Nematoda</taxon>
        <taxon>Chromadorea</taxon>
        <taxon>Rhabditida</taxon>
        <taxon>Rhabditina</taxon>
        <taxon>Rhabditomorpha</taxon>
        <taxon>Rhabditoidea</taxon>
        <taxon>Rhabditidae</taxon>
        <taxon>Mesorhabditinae</taxon>
        <taxon>Mesorhabditis</taxon>
    </lineage>
</organism>
<dbReference type="EMBL" id="CATQJA010000748">
    <property type="protein sequence ID" value="CAJ0563760.1"/>
    <property type="molecule type" value="Genomic_DNA"/>
</dbReference>
<reference evidence="8" key="1">
    <citation type="submission" date="2023-06" db="EMBL/GenBank/DDBJ databases">
        <authorList>
            <person name="Delattre M."/>
        </authorList>
    </citation>
    <scope>NUCLEOTIDE SEQUENCE</scope>
    <source>
        <strain evidence="8">AF72</strain>
    </source>
</reference>
<comment type="caution">
    <text evidence="8">The sequence shown here is derived from an EMBL/GenBank/DDBJ whole genome shotgun (WGS) entry which is preliminary data.</text>
</comment>
<feature type="transmembrane region" description="Helical" evidence="6">
    <location>
        <begin position="49"/>
        <end position="71"/>
    </location>
</feature>
<feature type="transmembrane region" description="Helical" evidence="6">
    <location>
        <begin position="188"/>
        <end position="208"/>
    </location>
</feature>
<feature type="transmembrane region" description="Helical" evidence="6">
    <location>
        <begin position="293"/>
        <end position="316"/>
    </location>
</feature>
<feature type="transmembrane region" description="Helical" evidence="6">
    <location>
        <begin position="91"/>
        <end position="117"/>
    </location>
</feature>
<evidence type="ECO:0000256" key="5">
    <source>
        <dbReference type="SAM" id="MobiDB-lite"/>
    </source>
</evidence>
<dbReference type="InterPro" id="IPR017452">
    <property type="entry name" value="GPCR_Rhodpsn_7TM"/>
</dbReference>
<dbReference type="PROSITE" id="PS50262">
    <property type="entry name" value="G_PROTEIN_RECEP_F1_2"/>
    <property type="match status" value="1"/>
</dbReference>
<feature type="domain" description="G-protein coupled receptors family 1 profile" evidence="7">
    <location>
        <begin position="29"/>
        <end position="312"/>
    </location>
</feature>
<evidence type="ECO:0000313" key="9">
    <source>
        <dbReference type="Proteomes" id="UP001177023"/>
    </source>
</evidence>
<dbReference type="PANTHER" id="PTHR24224">
    <property type="entry name" value="CARDIOACCELERATORY PEPTIDE RECEPTOR-RELATED"/>
    <property type="match status" value="1"/>
</dbReference>
<dbReference type="AlphaFoldDB" id="A0AA36C8T2"/>
<proteinExistence type="predicted"/>
<keyword evidence="3 6" id="KW-1133">Transmembrane helix</keyword>
<keyword evidence="9" id="KW-1185">Reference proteome</keyword>
<evidence type="ECO:0000256" key="4">
    <source>
        <dbReference type="ARBA" id="ARBA00023136"/>
    </source>
</evidence>